<dbReference type="InterPro" id="IPR013968">
    <property type="entry name" value="PKS_KR"/>
</dbReference>
<dbReference type="InterPro" id="IPR020806">
    <property type="entry name" value="PKS_PP-bd"/>
</dbReference>
<dbReference type="GeneID" id="89942204"/>
<dbReference type="SMART" id="SM00822">
    <property type="entry name" value="PKS_KR"/>
    <property type="match status" value="1"/>
</dbReference>
<dbReference type="InterPro" id="IPR020807">
    <property type="entry name" value="PKS_DH"/>
</dbReference>
<dbReference type="Pfam" id="PF13847">
    <property type="entry name" value="Methyltransf_31"/>
    <property type="match status" value="1"/>
</dbReference>
<dbReference type="SUPFAM" id="SSF47336">
    <property type="entry name" value="ACP-like"/>
    <property type="match status" value="1"/>
</dbReference>
<dbReference type="SUPFAM" id="SSF51735">
    <property type="entry name" value="NAD(P)-binding Rossmann-fold domains"/>
    <property type="match status" value="2"/>
</dbReference>
<sequence>MENDKQTPIAIVGMSFRFPGDANTTEGFWDILSNAKSTRTKIPRSRFDPDGFYHPNADRPGAIITKEGCFLKDDIALFDAPFFGITASEAEAMDPQHRLLLEVTYEAFENAGIPITKVAGSDAGCYVGGFSSDYLLLNGHEIHEQSMYQATGCGNSMLSNRLSWFYDLRGPSFTIDTACSSSMVALHEACRDIQDGITSVGVVAGSSLMLVPGLWRALSSQRFLSPDGTCHSFDEQANGYGRGEGVGVVIVKPLADAIRDNDVIRAVIRGSGINQDGKTPAITVPSAHAQMDLIRSTYARAGLDMNHTTYFEAHGTGTPVGDPLELRAIGETIGASLGEHNHPILVGSVKSNIGHLEGSSGIAGVIKTVLAMEHGEIPAVAEFKSLNPRIRQDEWRVSIPTELTPWPADGLRRASINSFGYGGSNAHAILDDALHYLQARGLIGNHNTVPTPNRPGTPSSQSSDSAISVTQATPEAELPAPESKLFVFSSPEQDGLARLAETYSTYLDQDSLSRSLKGNTLDEIEKMHNLAYTLASRRTIFNWRSFAVADSLTGLQTSLQESGLPKHGRSGKKPSCAFVFTGQGAQWYAMGRELLRHAVFRTSIAQADAYLASSLDCAWSLTEELCRDAAASRVNEPQISQPLCTALQVALVDLLRHWCLHPKAVVGHSSGEIGAAYAAGVLSREDAWRVAYWRGVRSAEINALVPDRKGAMMAATLPEEQARQYLGRVKKGGEVVVACINSPNSVTISGDDSAVAEVEKLLAADNIWCRKLLVKTAYHSPHMQLIADQYRRDIQDIRPVVEGQFDIAVFSSVSGSQINPEKMGTADYWVKNLVNPVRFSAAVSSLLKPQDARSRRKGVANVEALVEIGPHSALQGPLRDILAAANESYVGSVPYTTMLQRGVNALQTAITAAGRLWSAGFELDLDLVNSMEREALHSRPLVTLPRYPFNHKRRYWREPRAVRWAQGHSTPRTDLLGQKTLDYSSLMPTWKNLLCPSEIPWLLDHKVHGLLVMPGAVSIAMVMEACRDTADPTRTLEAYEFRDIIWHKPIIFESPDAQIQISLQLSPYKIGTKTATTSTWTRFSITTIGANQEAMEHCSGFVERKYVTRPGEVEKGIEAAAEWERYKAEYEAIKARPTISLTARTMYDKLETHGIQFGPVFRNLSNMQSGEGFMQGEIKTPDTAATMPEGVESALPLHPTVLDASFQMLAATARGRSLDFPMLPSSIESLYVSATAPTAAGTVLKGYCTRVPESAVKASGCSVLWTESGDRPVLVLKGLIVAAAPGPQSATNKAYARLDWVVDVNHSQLPAQLGVRYEKEYAATARLADKVAAKFMREALALVGAPEAIKVENLPVELRNYIAWMRSLSDSVAALDGIGHGQSTEPAPDADVLSSIVKIGTQINSILMSHETKHTVISKTLLADFINRSLGRSVVDSTVVEILDQAGNINPNLEILELASGSNTTVATEVLKRLSGKYSRVAKYIWTGRDGEAVEAARNNLSKPGECIDFKTLEVEGDIQAQGFIPGKFDYIILDDLLLTTSDLDAALKNIKKLLKPDGKLIIQAITKAQPRTAFVLGLAPPWWREGASGERLDEARWDELLRANGFTGVNQAFADSDDPAVHQLSVMLSSATRETAFEYTDVLLVTPATPSPKVARLAENCAARLAGLGLGLSPATLPWTELTDEYVSGKTVVVSLIELDGDVFFDLAPALFHVTKAMALRAGGVLWLTQAGHVSGTAPPGHSVSMGLFRAVRSEYEAKPLASLDLSARVDLASAGAADLVTRLFTTLFAQGDIHAPDKEFAEDNGVVYVQRVVEDIGLAAARATTGVMPQPVTDRLFQEGRKLVMTVGQIGVLDSLQFEDNYECAGPLPQDKVEVKVLYTGLNFVDIMASLGEVPRSGLGSDVVGIVIDVGSSVTHVKPGDTVVGLCAGGIGSHARLKSTACHHVPHNISIQEAATIPLAFTTAWIGLVELAKMRKGETILIHSAAGGVGQAAVQICQHFGVEVFTTVGSVPKKELLMRRYGVPEDHIFYSRDTTFAQGVRRMTHGRGVDLVLNSVAGEFLRQSWHLVAPFGRFVEIGKRNILGNTGLDMEPFIRNVSFIGVNLKEYTEERPEFGALEGAQKRIFELVAAGKLRPLAPINIYDYSDGPKAFRALQSGETVGKIIMRANPDEMVPVVPRDEHPLSLDPNATYLLAGGLGGIGRSIATMLHAHGARNLAFVSRSGDGKDAAKAFLKQLRGLGCTANAYACDIADREQLSRAIKQCQSEMPPIRGSIQCAMMLKDGIFETMTYDDWFSCTRPKIQGSWNLHSVLPNDLDFFIMLASTSGVIGTPGQANYAAGNTFQDALANYRRRQGQKAVALDIGAVRDVGYLAEATDQRYWSMSHLVALSVSEADIHFLTKHAITGYTVGGQAMGGQIIAGLAGAKIGEDRSPWVRDGKLCLALKDSLTKRTADMHAGLDALAKADTAAAAAAIVEEIMIRRVAVAVMIPEDDITVSEPVQTYGVNSLVAVEIKTWLAKEFQTEGISVGEISPSSISTLAKRIVVTSKLLHAKFKEKSEEAPTARIRVVAV</sequence>
<dbReference type="GO" id="GO:0044550">
    <property type="term" value="P:secondary metabolite biosynthetic process"/>
    <property type="evidence" value="ECO:0007669"/>
    <property type="project" value="TreeGrafter"/>
</dbReference>
<evidence type="ECO:0000259" key="9">
    <source>
        <dbReference type="PROSITE" id="PS50075"/>
    </source>
</evidence>
<dbReference type="InterPro" id="IPR013154">
    <property type="entry name" value="ADH-like_N"/>
</dbReference>
<dbReference type="Pfam" id="PF08659">
    <property type="entry name" value="KR"/>
    <property type="match status" value="1"/>
</dbReference>
<dbReference type="GO" id="GO:0004312">
    <property type="term" value="F:fatty acid synthase activity"/>
    <property type="evidence" value="ECO:0007669"/>
    <property type="project" value="TreeGrafter"/>
</dbReference>
<dbReference type="InterPro" id="IPR032821">
    <property type="entry name" value="PKS_assoc"/>
</dbReference>
<dbReference type="InterPro" id="IPR016039">
    <property type="entry name" value="Thiolase-like"/>
</dbReference>
<dbReference type="InterPro" id="IPR057326">
    <property type="entry name" value="KR_dom"/>
</dbReference>
<dbReference type="InterPro" id="IPR029063">
    <property type="entry name" value="SAM-dependent_MTases_sf"/>
</dbReference>
<evidence type="ECO:0000256" key="2">
    <source>
        <dbReference type="ARBA" id="ARBA00022553"/>
    </source>
</evidence>
<dbReference type="Gene3D" id="3.40.50.720">
    <property type="entry name" value="NAD(P)-binding Rossmann-like Domain"/>
    <property type="match status" value="2"/>
</dbReference>
<dbReference type="PROSITE" id="PS00606">
    <property type="entry name" value="KS3_1"/>
    <property type="match status" value="1"/>
</dbReference>
<feature type="region of interest" description="N-terminal hotdog fold" evidence="7">
    <location>
        <begin position="973"/>
        <end position="1109"/>
    </location>
</feature>
<feature type="domain" description="PKS/mFAS DH" evidence="11">
    <location>
        <begin position="973"/>
        <end position="1290"/>
    </location>
</feature>
<dbReference type="CDD" id="cd05195">
    <property type="entry name" value="enoyl_red"/>
    <property type="match status" value="1"/>
</dbReference>
<reference evidence="12" key="2">
    <citation type="submission" date="2023-05" db="EMBL/GenBank/DDBJ databases">
        <authorList>
            <consortium name="Lawrence Berkeley National Laboratory"/>
            <person name="Steindorff A."/>
            <person name="Hensen N."/>
            <person name="Bonometti L."/>
            <person name="Westerberg I."/>
            <person name="Brannstrom I.O."/>
            <person name="Guillou S."/>
            <person name="Cros-Aarteil S."/>
            <person name="Calhoun S."/>
            <person name="Haridas S."/>
            <person name="Kuo A."/>
            <person name="Mondo S."/>
            <person name="Pangilinan J."/>
            <person name="Riley R."/>
            <person name="Labutti K."/>
            <person name="Andreopoulos B."/>
            <person name="Lipzen A."/>
            <person name="Chen C."/>
            <person name="Yanf M."/>
            <person name="Daum C."/>
            <person name="Ng V."/>
            <person name="Clum A."/>
            <person name="Ohm R."/>
            <person name="Martin F."/>
            <person name="Silar P."/>
            <person name="Natvig D."/>
            <person name="Lalanne C."/>
            <person name="Gautier V."/>
            <person name="Ament-Velasquez S.L."/>
            <person name="Kruys A."/>
            <person name="Hutchinson M.I."/>
            <person name="Powell A.J."/>
            <person name="Barry K."/>
            <person name="Miller A.N."/>
            <person name="Grigoriev I.V."/>
            <person name="Debuchy R."/>
            <person name="Gladieux P."/>
            <person name="Thoren M.H."/>
            <person name="Johannesson H."/>
        </authorList>
    </citation>
    <scope>NUCLEOTIDE SEQUENCE</scope>
    <source>
        <strain evidence="12">CBS 508.74</strain>
    </source>
</reference>
<evidence type="ECO:0000256" key="7">
    <source>
        <dbReference type="PROSITE-ProRule" id="PRU01363"/>
    </source>
</evidence>
<dbReference type="FunFam" id="3.40.50.720:FF:000209">
    <property type="entry name" value="Polyketide synthase Pks12"/>
    <property type="match status" value="1"/>
</dbReference>
<accession>A0AAN6QLY2</accession>
<dbReference type="InterPro" id="IPR020843">
    <property type="entry name" value="ER"/>
</dbReference>
<evidence type="ECO:0000256" key="8">
    <source>
        <dbReference type="SAM" id="MobiDB-lite"/>
    </source>
</evidence>
<dbReference type="Pfam" id="PF21089">
    <property type="entry name" value="PKS_DH_N"/>
    <property type="match status" value="1"/>
</dbReference>
<gene>
    <name evidence="12" type="ORF">N656DRAFT_801110</name>
</gene>
<dbReference type="GO" id="GO:0031177">
    <property type="term" value="F:phosphopantetheine binding"/>
    <property type="evidence" value="ECO:0007669"/>
    <property type="project" value="InterPro"/>
</dbReference>
<dbReference type="Pfam" id="PF00109">
    <property type="entry name" value="ketoacyl-synt"/>
    <property type="match status" value="1"/>
</dbReference>
<keyword evidence="2" id="KW-0597">Phosphoprotein</keyword>
<dbReference type="InterPro" id="IPR001227">
    <property type="entry name" value="Ac_transferase_dom_sf"/>
</dbReference>
<dbReference type="InterPro" id="IPR011032">
    <property type="entry name" value="GroES-like_sf"/>
</dbReference>
<dbReference type="CDD" id="cd00833">
    <property type="entry name" value="PKS"/>
    <property type="match status" value="1"/>
</dbReference>
<dbReference type="Pfam" id="PF13602">
    <property type="entry name" value="ADH_zinc_N_2"/>
    <property type="match status" value="1"/>
</dbReference>
<feature type="region of interest" description="Disordered" evidence="8">
    <location>
        <begin position="445"/>
        <end position="482"/>
    </location>
</feature>
<dbReference type="SMART" id="SM00827">
    <property type="entry name" value="PKS_AT"/>
    <property type="match status" value="1"/>
</dbReference>
<feature type="domain" description="Carrier" evidence="9">
    <location>
        <begin position="2473"/>
        <end position="2551"/>
    </location>
</feature>
<dbReference type="Pfam" id="PF16197">
    <property type="entry name" value="KAsynt_C_assoc"/>
    <property type="match status" value="1"/>
</dbReference>
<keyword evidence="13" id="KW-1185">Reference proteome</keyword>
<dbReference type="Gene3D" id="3.10.129.110">
    <property type="entry name" value="Polyketide synthase dehydratase"/>
    <property type="match status" value="1"/>
</dbReference>
<keyword evidence="3" id="KW-0808">Transferase</keyword>
<dbReference type="InterPro" id="IPR049551">
    <property type="entry name" value="PKS_DH_C"/>
</dbReference>
<dbReference type="CDD" id="cd02440">
    <property type="entry name" value="AdoMet_MTases"/>
    <property type="match status" value="1"/>
</dbReference>
<name>A0AAN6QLY2_9PEZI</name>
<dbReference type="Gene3D" id="3.40.366.10">
    <property type="entry name" value="Malonyl-Coenzyme A Acyl Carrier Protein, domain 2"/>
    <property type="match status" value="1"/>
</dbReference>
<dbReference type="InterPro" id="IPR009081">
    <property type="entry name" value="PP-bd_ACP"/>
</dbReference>
<dbReference type="SUPFAM" id="SSF53901">
    <property type="entry name" value="Thiolase-like"/>
    <property type="match status" value="1"/>
</dbReference>
<dbReference type="Proteomes" id="UP001302812">
    <property type="component" value="Unassembled WGS sequence"/>
</dbReference>
<evidence type="ECO:0000313" key="13">
    <source>
        <dbReference type="Proteomes" id="UP001302812"/>
    </source>
</evidence>
<dbReference type="InterPro" id="IPR036291">
    <property type="entry name" value="NAD(P)-bd_dom_sf"/>
</dbReference>
<dbReference type="RefSeq" id="XP_064666891.1">
    <property type="nucleotide sequence ID" value="XM_064818079.1"/>
</dbReference>
<dbReference type="PROSITE" id="PS52019">
    <property type="entry name" value="PKS_MFAS_DH"/>
    <property type="match status" value="1"/>
</dbReference>
<feature type="compositionally biased region" description="Polar residues" evidence="8">
    <location>
        <begin position="445"/>
        <end position="473"/>
    </location>
</feature>
<dbReference type="SUPFAM" id="SSF52151">
    <property type="entry name" value="FabD/lysophospholipase-like"/>
    <property type="match status" value="1"/>
</dbReference>
<proteinExistence type="predicted"/>
<dbReference type="InterPro" id="IPR014030">
    <property type="entry name" value="Ketoacyl_synth_N"/>
</dbReference>
<dbReference type="GO" id="GO:0004315">
    <property type="term" value="F:3-oxoacyl-[acyl-carrier-protein] synthase activity"/>
    <property type="evidence" value="ECO:0007669"/>
    <property type="project" value="InterPro"/>
</dbReference>
<evidence type="ECO:0008006" key="14">
    <source>
        <dbReference type="Google" id="ProtNLM"/>
    </source>
</evidence>
<dbReference type="SMART" id="SM00823">
    <property type="entry name" value="PKS_PP"/>
    <property type="match status" value="1"/>
</dbReference>
<dbReference type="GO" id="GO:1901336">
    <property type="term" value="P:lactone biosynthetic process"/>
    <property type="evidence" value="ECO:0007669"/>
    <property type="project" value="UniProtKB-ARBA"/>
</dbReference>
<dbReference type="Gene3D" id="3.90.180.10">
    <property type="entry name" value="Medium-chain alcohol dehydrogenases, catalytic domain"/>
    <property type="match status" value="1"/>
</dbReference>
<dbReference type="PANTHER" id="PTHR43775:SF29">
    <property type="entry name" value="ASPERFURANONE POLYKETIDE SYNTHASE AFOG-RELATED"/>
    <property type="match status" value="1"/>
</dbReference>
<evidence type="ECO:0000259" key="10">
    <source>
        <dbReference type="PROSITE" id="PS52004"/>
    </source>
</evidence>
<dbReference type="Pfam" id="PF14765">
    <property type="entry name" value="PS-DH"/>
    <property type="match status" value="1"/>
</dbReference>
<dbReference type="Gene3D" id="3.40.47.10">
    <property type="match status" value="1"/>
</dbReference>
<dbReference type="Pfam" id="PF02801">
    <property type="entry name" value="Ketoacyl-synt_C"/>
    <property type="match status" value="1"/>
</dbReference>
<dbReference type="InterPro" id="IPR036736">
    <property type="entry name" value="ACP-like_sf"/>
</dbReference>
<dbReference type="InterPro" id="IPR025714">
    <property type="entry name" value="Methyltranfer_dom"/>
</dbReference>
<dbReference type="Gene3D" id="3.40.50.150">
    <property type="entry name" value="Vaccinia Virus protein VP39"/>
    <property type="match status" value="1"/>
</dbReference>
<dbReference type="InterPro" id="IPR020841">
    <property type="entry name" value="PKS_Beta-ketoAc_synthase_dom"/>
</dbReference>
<evidence type="ECO:0000256" key="1">
    <source>
        <dbReference type="ARBA" id="ARBA00022450"/>
    </source>
</evidence>
<dbReference type="InterPro" id="IPR042104">
    <property type="entry name" value="PKS_dehydratase_sf"/>
</dbReference>
<reference evidence="12" key="1">
    <citation type="journal article" date="2023" name="Mol. Phylogenet. Evol.">
        <title>Genome-scale phylogeny and comparative genomics of the fungal order Sordariales.</title>
        <authorList>
            <person name="Hensen N."/>
            <person name="Bonometti L."/>
            <person name="Westerberg I."/>
            <person name="Brannstrom I.O."/>
            <person name="Guillou S."/>
            <person name="Cros-Aarteil S."/>
            <person name="Calhoun S."/>
            <person name="Haridas S."/>
            <person name="Kuo A."/>
            <person name="Mondo S."/>
            <person name="Pangilinan J."/>
            <person name="Riley R."/>
            <person name="LaButti K."/>
            <person name="Andreopoulos B."/>
            <person name="Lipzen A."/>
            <person name="Chen C."/>
            <person name="Yan M."/>
            <person name="Daum C."/>
            <person name="Ng V."/>
            <person name="Clum A."/>
            <person name="Steindorff A."/>
            <person name="Ohm R.A."/>
            <person name="Martin F."/>
            <person name="Silar P."/>
            <person name="Natvig D.O."/>
            <person name="Lalanne C."/>
            <person name="Gautier V."/>
            <person name="Ament-Velasquez S.L."/>
            <person name="Kruys A."/>
            <person name="Hutchinson M.I."/>
            <person name="Powell A.J."/>
            <person name="Barry K."/>
            <person name="Miller A.N."/>
            <person name="Grigoriev I.V."/>
            <person name="Debuchy R."/>
            <person name="Gladieux P."/>
            <person name="Hiltunen Thoren M."/>
            <person name="Johannesson H."/>
        </authorList>
    </citation>
    <scope>NUCLEOTIDE SEQUENCE</scope>
    <source>
        <strain evidence="12">CBS 508.74</strain>
    </source>
</reference>
<dbReference type="SMART" id="SM00829">
    <property type="entry name" value="PKS_ER"/>
    <property type="match status" value="1"/>
</dbReference>
<keyword evidence="5" id="KW-0511">Multifunctional enzyme</keyword>
<dbReference type="Pfam" id="PF23297">
    <property type="entry name" value="ACP_SdgA_C"/>
    <property type="match status" value="1"/>
</dbReference>
<dbReference type="InterPro" id="IPR014031">
    <property type="entry name" value="Ketoacyl_synth_C"/>
</dbReference>
<dbReference type="InterPro" id="IPR049552">
    <property type="entry name" value="PKS_DH_N"/>
</dbReference>
<evidence type="ECO:0000256" key="3">
    <source>
        <dbReference type="ARBA" id="ARBA00022679"/>
    </source>
</evidence>
<dbReference type="GO" id="GO:0006633">
    <property type="term" value="P:fatty acid biosynthetic process"/>
    <property type="evidence" value="ECO:0007669"/>
    <property type="project" value="InterPro"/>
</dbReference>
<dbReference type="InterPro" id="IPR016035">
    <property type="entry name" value="Acyl_Trfase/lysoPLipase"/>
</dbReference>
<dbReference type="Gene3D" id="3.30.70.3290">
    <property type="match status" value="1"/>
</dbReference>
<dbReference type="InterPro" id="IPR014043">
    <property type="entry name" value="Acyl_transferase_dom"/>
</dbReference>
<dbReference type="PANTHER" id="PTHR43775">
    <property type="entry name" value="FATTY ACID SYNTHASE"/>
    <property type="match status" value="1"/>
</dbReference>
<feature type="region of interest" description="C-terminal hotdog fold" evidence="7">
    <location>
        <begin position="1138"/>
        <end position="1290"/>
    </location>
</feature>
<dbReference type="InterPro" id="IPR050091">
    <property type="entry name" value="PKS_NRPS_Biosynth_Enz"/>
</dbReference>
<dbReference type="SUPFAM" id="SSF50129">
    <property type="entry name" value="GroES-like"/>
    <property type="match status" value="1"/>
</dbReference>
<keyword evidence="4" id="KW-0560">Oxidoreductase</keyword>
<evidence type="ECO:0000256" key="4">
    <source>
        <dbReference type="ARBA" id="ARBA00023002"/>
    </source>
</evidence>
<dbReference type="SUPFAM" id="SSF53335">
    <property type="entry name" value="S-adenosyl-L-methionine-dependent methyltransferases"/>
    <property type="match status" value="1"/>
</dbReference>
<dbReference type="Pfam" id="PF08240">
    <property type="entry name" value="ADH_N"/>
    <property type="match status" value="1"/>
</dbReference>
<keyword evidence="6" id="KW-0012">Acyltransferase</keyword>
<dbReference type="GO" id="GO:0016491">
    <property type="term" value="F:oxidoreductase activity"/>
    <property type="evidence" value="ECO:0007669"/>
    <property type="project" value="UniProtKB-KW"/>
</dbReference>
<dbReference type="InterPro" id="IPR018201">
    <property type="entry name" value="Ketoacyl_synth_AS"/>
</dbReference>
<dbReference type="SMART" id="SM00825">
    <property type="entry name" value="PKS_KS"/>
    <property type="match status" value="1"/>
</dbReference>
<evidence type="ECO:0000256" key="6">
    <source>
        <dbReference type="ARBA" id="ARBA00023315"/>
    </source>
</evidence>
<evidence type="ECO:0000256" key="5">
    <source>
        <dbReference type="ARBA" id="ARBA00023268"/>
    </source>
</evidence>
<evidence type="ECO:0000259" key="11">
    <source>
        <dbReference type="PROSITE" id="PS52019"/>
    </source>
</evidence>
<dbReference type="SMART" id="SM00826">
    <property type="entry name" value="PKS_DH"/>
    <property type="match status" value="1"/>
</dbReference>
<dbReference type="EMBL" id="MU853357">
    <property type="protein sequence ID" value="KAK4109321.1"/>
    <property type="molecule type" value="Genomic_DNA"/>
</dbReference>
<dbReference type="InterPro" id="IPR016036">
    <property type="entry name" value="Malonyl_transacylase_ACP-bd"/>
</dbReference>
<keyword evidence="1" id="KW-0596">Phosphopantetheine</keyword>
<dbReference type="InterPro" id="IPR049900">
    <property type="entry name" value="PKS_mFAS_DH"/>
</dbReference>
<dbReference type="PROSITE" id="PS52004">
    <property type="entry name" value="KS3_2"/>
    <property type="match status" value="1"/>
</dbReference>
<dbReference type="PROSITE" id="PS50075">
    <property type="entry name" value="CARRIER"/>
    <property type="match status" value="1"/>
</dbReference>
<feature type="active site" description="Proton donor; for dehydratase activity" evidence="7">
    <location>
        <position position="1203"/>
    </location>
</feature>
<dbReference type="Pfam" id="PF00698">
    <property type="entry name" value="Acyl_transf_1"/>
    <property type="match status" value="1"/>
</dbReference>
<comment type="caution">
    <text evidence="12">The sequence shown here is derived from an EMBL/GenBank/DDBJ whole genome shotgun (WGS) entry which is preliminary data.</text>
</comment>
<evidence type="ECO:0000313" key="12">
    <source>
        <dbReference type="EMBL" id="KAK4109321.1"/>
    </source>
</evidence>
<feature type="domain" description="Ketosynthase family 3 (KS3)" evidence="10">
    <location>
        <begin position="6"/>
        <end position="432"/>
    </location>
</feature>
<dbReference type="SUPFAM" id="SSF55048">
    <property type="entry name" value="Probable ACP-binding domain of malonyl-CoA ACP transacylase"/>
    <property type="match status" value="1"/>
</dbReference>
<organism evidence="12 13">
    <name type="scientific">Canariomyces notabilis</name>
    <dbReference type="NCBI Taxonomy" id="2074819"/>
    <lineage>
        <taxon>Eukaryota</taxon>
        <taxon>Fungi</taxon>
        <taxon>Dikarya</taxon>
        <taxon>Ascomycota</taxon>
        <taxon>Pezizomycotina</taxon>
        <taxon>Sordariomycetes</taxon>
        <taxon>Sordariomycetidae</taxon>
        <taxon>Sordariales</taxon>
        <taxon>Chaetomiaceae</taxon>
        <taxon>Canariomyces</taxon>
    </lineage>
</organism>
<protein>
    <recommendedName>
        <fullName evidence="14">Polyketide synthase</fullName>
    </recommendedName>
</protein>
<feature type="active site" description="Proton acceptor; for dehydratase activity" evidence="7">
    <location>
        <position position="1005"/>
    </location>
</feature>